<feature type="compositionally biased region" description="Basic and acidic residues" evidence="1">
    <location>
        <begin position="33"/>
        <end position="42"/>
    </location>
</feature>
<organism evidence="2 3">
    <name type="scientific">Trypanosoma rangeli</name>
    <dbReference type="NCBI Taxonomy" id="5698"/>
    <lineage>
        <taxon>Eukaryota</taxon>
        <taxon>Discoba</taxon>
        <taxon>Euglenozoa</taxon>
        <taxon>Kinetoplastea</taxon>
        <taxon>Metakinetoplastina</taxon>
        <taxon>Trypanosomatida</taxon>
        <taxon>Trypanosomatidae</taxon>
        <taxon>Trypanosoma</taxon>
        <taxon>Herpetosoma</taxon>
    </lineage>
</organism>
<name>A0A422MNY1_TRYRA</name>
<protein>
    <submittedName>
        <fullName evidence="2">Uncharacterized protein</fullName>
    </submittedName>
</protein>
<reference evidence="2 3" key="1">
    <citation type="journal article" date="2018" name="BMC Genomics">
        <title>Genomic comparison of Trypanosoma conorhini and Trypanosoma rangeli to Trypanosoma cruzi strains of high and low virulence.</title>
        <authorList>
            <person name="Bradwell K.R."/>
            <person name="Koparde V.N."/>
            <person name="Matveyev A.V."/>
            <person name="Serrano M.G."/>
            <person name="Alves J.M."/>
            <person name="Parikh H."/>
            <person name="Huang B."/>
            <person name="Lee V."/>
            <person name="Espinosa-Alvarez O."/>
            <person name="Ortiz P.A."/>
            <person name="Costa-Martins A.G."/>
            <person name="Teixeira M.M."/>
            <person name="Buck G.A."/>
        </authorList>
    </citation>
    <scope>NUCLEOTIDE SEQUENCE [LARGE SCALE GENOMIC DNA]</scope>
    <source>
        <strain evidence="2 3">AM80</strain>
    </source>
</reference>
<evidence type="ECO:0000256" key="1">
    <source>
        <dbReference type="SAM" id="MobiDB-lite"/>
    </source>
</evidence>
<keyword evidence="3" id="KW-1185">Reference proteome</keyword>
<sequence length="100" mass="10564">SCGCGRVGARKCAKKRRQKKTSGVGEGAAVPQKIERVEEAAPQKKRHRAPQRSALLYNCRLLLLLAGVAGSLRGKARRVAGAAATPPPRVPQTGAVRGEK</sequence>
<dbReference type="EMBL" id="MKGL01001027">
    <property type="protein sequence ID" value="RNE94883.1"/>
    <property type="molecule type" value="Genomic_DNA"/>
</dbReference>
<dbReference type="GeneID" id="40334458"/>
<feature type="non-terminal residue" evidence="2">
    <location>
        <position position="1"/>
    </location>
</feature>
<accession>A0A422MNY1</accession>
<dbReference type="RefSeq" id="XP_029233021.1">
    <property type="nucleotide sequence ID" value="XM_029387139.1"/>
</dbReference>
<gene>
    <name evidence="2" type="ORF">TraAM80_10525</name>
</gene>
<comment type="caution">
    <text evidence="2">The sequence shown here is derived from an EMBL/GenBank/DDBJ whole genome shotgun (WGS) entry which is preliminary data.</text>
</comment>
<dbReference type="Proteomes" id="UP000283634">
    <property type="component" value="Unassembled WGS sequence"/>
</dbReference>
<dbReference type="AlphaFoldDB" id="A0A422MNY1"/>
<evidence type="ECO:0000313" key="2">
    <source>
        <dbReference type="EMBL" id="RNE94883.1"/>
    </source>
</evidence>
<feature type="region of interest" description="Disordered" evidence="1">
    <location>
        <begin position="13"/>
        <end position="50"/>
    </location>
</feature>
<proteinExistence type="predicted"/>
<evidence type="ECO:0000313" key="3">
    <source>
        <dbReference type="Proteomes" id="UP000283634"/>
    </source>
</evidence>
<feature type="region of interest" description="Disordered" evidence="1">
    <location>
        <begin position="75"/>
        <end position="100"/>
    </location>
</feature>